<gene>
    <name evidence="1" type="ORF">SAMN05443094_11110</name>
</gene>
<accession>A0A1N7C0V8</accession>
<reference evidence="1 2" key="1">
    <citation type="submission" date="2017-01" db="EMBL/GenBank/DDBJ databases">
        <authorList>
            <person name="Mah S.A."/>
            <person name="Swanson W.J."/>
            <person name="Moy G.W."/>
            <person name="Vacquier V.D."/>
        </authorList>
    </citation>
    <scope>NUCLEOTIDE SEQUENCE [LARGE SCALE GENOMIC DNA]</scope>
    <source>
        <strain evidence="1 2">NIO-1016</strain>
    </source>
</reference>
<evidence type="ECO:0000313" key="2">
    <source>
        <dbReference type="Proteomes" id="UP000186385"/>
    </source>
</evidence>
<evidence type="ECO:0000313" key="1">
    <source>
        <dbReference type="EMBL" id="SIR57192.1"/>
    </source>
</evidence>
<proteinExistence type="predicted"/>
<sequence>MNLNPYYEKFSSNRCNECGDPAEGILCEDCKRDSQQPEDVDLFDDRGLDEY</sequence>
<dbReference type="EMBL" id="FTLX01000011">
    <property type="protein sequence ID" value="SIR57192.1"/>
    <property type="molecule type" value="Genomic_DNA"/>
</dbReference>
<dbReference type="Proteomes" id="UP000186385">
    <property type="component" value="Unassembled WGS sequence"/>
</dbReference>
<organism evidence="1 2">
    <name type="scientific">Domibacillus enclensis</name>
    <dbReference type="NCBI Taxonomy" id="1017273"/>
    <lineage>
        <taxon>Bacteria</taxon>
        <taxon>Bacillati</taxon>
        <taxon>Bacillota</taxon>
        <taxon>Bacilli</taxon>
        <taxon>Bacillales</taxon>
        <taxon>Bacillaceae</taxon>
        <taxon>Domibacillus</taxon>
    </lineage>
</organism>
<name>A0A1N7C0V8_9BACI</name>
<protein>
    <submittedName>
        <fullName evidence="1">Uncharacterized protein</fullName>
    </submittedName>
</protein>
<dbReference type="AlphaFoldDB" id="A0A1N7C0V8"/>